<dbReference type="AlphaFoldDB" id="A0A4Z2GFX9"/>
<dbReference type="EMBL" id="SRLO01000551">
    <property type="protein sequence ID" value="TNN52309.1"/>
    <property type="molecule type" value="Genomic_DNA"/>
</dbReference>
<accession>A0A4Z2GFX9</accession>
<evidence type="ECO:0000313" key="1">
    <source>
        <dbReference type="EMBL" id="TNN52309.1"/>
    </source>
</evidence>
<sequence length="260" mass="28036">MWARKQPVLLRVSFSRTWHCCLLSVTDLLKSSRLSSSTVPSCGTGNRMKASRVHVDAVVVFIRERRGVAGWVPVLVSGLDLQGVLLAIRQHQGHVEAAELDGDFVAPGLSHGEGDFDHVGLLVLQNLLSNGDVQSQFDVVPEHLAGAWVEVVSPDVVVDAAVAASPRIFILQEADDPRCKLTQELDGEDKRYDGNSNSTCGEKGTRTTGKLFTTHEKAPQGEAVHQPDLVVLVATPPGVLENLDARGQLDVVFVVVSPAR</sequence>
<protein>
    <submittedName>
        <fullName evidence="1">Uncharacterized protein</fullName>
    </submittedName>
</protein>
<gene>
    <name evidence="1" type="ORF">EYF80_037463</name>
</gene>
<dbReference type="Proteomes" id="UP000314294">
    <property type="component" value="Unassembled WGS sequence"/>
</dbReference>
<organism evidence="1 2">
    <name type="scientific">Liparis tanakae</name>
    <name type="common">Tanaka's snailfish</name>
    <dbReference type="NCBI Taxonomy" id="230148"/>
    <lineage>
        <taxon>Eukaryota</taxon>
        <taxon>Metazoa</taxon>
        <taxon>Chordata</taxon>
        <taxon>Craniata</taxon>
        <taxon>Vertebrata</taxon>
        <taxon>Euteleostomi</taxon>
        <taxon>Actinopterygii</taxon>
        <taxon>Neopterygii</taxon>
        <taxon>Teleostei</taxon>
        <taxon>Neoteleostei</taxon>
        <taxon>Acanthomorphata</taxon>
        <taxon>Eupercaria</taxon>
        <taxon>Perciformes</taxon>
        <taxon>Cottioidei</taxon>
        <taxon>Cottales</taxon>
        <taxon>Liparidae</taxon>
        <taxon>Liparis</taxon>
    </lineage>
</organism>
<evidence type="ECO:0000313" key="2">
    <source>
        <dbReference type="Proteomes" id="UP000314294"/>
    </source>
</evidence>
<proteinExistence type="predicted"/>
<reference evidence="1 2" key="1">
    <citation type="submission" date="2019-03" db="EMBL/GenBank/DDBJ databases">
        <title>First draft genome of Liparis tanakae, snailfish: a comprehensive survey of snailfish specific genes.</title>
        <authorList>
            <person name="Kim W."/>
            <person name="Song I."/>
            <person name="Jeong J.-H."/>
            <person name="Kim D."/>
            <person name="Kim S."/>
            <person name="Ryu S."/>
            <person name="Song J.Y."/>
            <person name="Lee S.K."/>
        </authorList>
    </citation>
    <scope>NUCLEOTIDE SEQUENCE [LARGE SCALE GENOMIC DNA]</scope>
    <source>
        <tissue evidence="1">Muscle</tissue>
    </source>
</reference>
<name>A0A4Z2GFX9_9TELE</name>
<keyword evidence="2" id="KW-1185">Reference proteome</keyword>
<comment type="caution">
    <text evidence="1">The sequence shown here is derived from an EMBL/GenBank/DDBJ whole genome shotgun (WGS) entry which is preliminary data.</text>
</comment>